<evidence type="ECO:0000256" key="1">
    <source>
        <dbReference type="SAM" id="SignalP"/>
    </source>
</evidence>
<comment type="caution">
    <text evidence="3">The sequence shown here is derived from an EMBL/GenBank/DDBJ whole genome shotgun (WGS) entry which is preliminary data.</text>
</comment>
<dbReference type="InterPro" id="IPR000477">
    <property type="entry name" value="RT_dom"/>
</dbReference>
<feature type="chain" id="PRO_5032959588" evidence="1">
    <location>
        <begin position="25"/>
        <end position="291"/>
    </location>
</feature>
<gene>
    <name evidence="3" type="ORF">G2W53_015536</name>
</gene>
<dbReference type="OrthoDB" id="1434716at2759"/>
<evidence type="ECO:0000313" key="3">
    <source>
        <dbReference type="EMBL" id="KAF7833203.1"/>
    </source>
</evidence>
<organism evidence="3 4">
    <name type="scientific">Senna tora</name>
    <dbReference type="NCBI Taxonomy" id="362788"/>
    <lineage>
        <taxon>Eukaryota</taxon>
        <taxon>Viridiplantae</taxon>
        <taxon>Streptophyta</taxon>
        <taxon>Embryophyta</taxon>
        <taxon>Tracheophyta</taxon>
        <taxon>Spermatophyta</taxon>
        <taxon>Magnoliopsida</taxon>
        <taxon>eudicotyledons</taxon>
        <taxon>Gunneridae</taxon>
        <taxon>Pentapetalae</taxon>
        <taxon>rosids</taxon>
        <taxon>fabids</taxon>
        <taxon>Fabales</taxon>
        <taxon>Fabaceae</taxon>
        <taxon>Caesalpinioideae</taxon>
        <taxon>Cassia clade</taxon>
        <taxon>Senna</taxon>
    </lineage>
</organism>
<keyword evidence="4" id="KW-1185">Reference proteome</keyword>
<dbReference type="Proteomes" id="UP000634136">
    <property type="component" value="Unassembled WGS sequence"/>
</dbReference>
<feature type="signal peptide" evidence="1">
    <location>
        <begin position="1"/>
        <end position="24"/>
    </location>
</feature>
<evidence type="ECO:0000313" key="4">
    <source>
        <dbReference type="Proteomes" id="UP000634136"/>
    </source>
</evidence>
<protein>
    <submittedName>
        <fullName evidence="3">Putative ribonuclease H protein At1g65750 family</fullName>
    </submittedName>
</protein>
<name>A0A834WWF8_9FABA</name>
<feature type="domain" description="Reverse transcriptase" evidence="2">
    <location>
        <begin position="17"/>
        <end position="110"/>
    </location>
</feature>
<dbReference type="EMBL" id="JAAIUW010000005">
    <property type="protein sequence ID" value="KAF7833203.1"/>
    <property type="molecule type" value="Genomic_DNA"/>
</dbReference>
<dbReference type="PANTHER" id="PTHR33116">
    <property type="entry name" value="REVERSE TRANSCRIPTASE ZINC-BINDING DOMAIN-CONTAINING PROTEIN-RELATED-RELATED"/>
    <property type="match status" value="1"/>
</dbReference>
<reference evidence="3" key="1">
    <citation type="submission" date="2020-09" db="EMBL/GenBank/DDBJ databases">
        <title>Genome-Enabled Discovery of Anthraquinone Biosynthesis in Senna tora.</title>
        <authorList>
            <person name="Kang S.-H."/>
            <person name="Pandey R.P."/>
            <person name="Lee C.-M."/>
            <person name="Sim J.-S."/>
            <person name="Jeong J.-T."/>
            <person name="Choi B.-S."/>
            <person name="Jung M."/>
            <person name="Ginzburg D."/>
            <person name="Zhao K."/>
            <person name="Won S.Y."/>
            <person name="Oh T.-J."/>
            <person name="Yu Y."/>
            <person name="Kim N.-H."/>
            <person name="Lee O.R."/>
            <person name="Lee T.-H."/>
            <person name="Bashyal P."/>
            <person name="Kim T.-S."/>
            <person name="Lee W.-H."/>
            <person name="Kawkins C."/>
            <person name="Kim C.-K."/>
            <person name="Kim J.S."/>
            <person name="Ahn B.O."/>
            <person name="Rhee S.Y."/>
            <person name="Sohng J.K."/>
        </authorList>
    </citation>
    <scope>NUCLEOTIDE SEQUENCE</scope>
    <source>
        <tissue evidence="3">Leaf</tissue>
    </source>
</reference>
<keyword evidence="1" id="KW-0732">Signal</keyword>
<dbReference type="Pfam" id="PF00078">
    <property type="entry name" value="RVT_1"/>
    <property type="match status" value="1"/>
</dbReference>
<sequence length="291" mass="34139">MPGNFMELVMFCIASCSLKILWNGEPTEEFFPTRGIRQGDPISPYIFILCMERLGHCIRWAVEQDDLVLFGEASEKLVEVVLRCIEMFINCSSQRISKEKTKLYCWKNVWHLNHAKVNSSTFLSILEKVKRRLSMWKARNLTLRGRLTLSKAVIKAIPSFYMQMSLLPKKVCNEIESLSRYFIWGSNFEKKKPHLLAWDKVWKPKCFGGTGLRRLHSMNLALLMKLGWGIINKKDDLWLKVLRSKYKCGSEMLPKMKFKGNALERDSAGMGVYLKRLFLENWQWEKHQFLE</sequence>
<evidence type="ECO:0000259" key="2">
    <source>
        <dbReference type="Pfam" id="PF00078"/>
    </source>
</evidence>
<proteinExistence type="predicted"/>
<dbReference type="AlphaFoldDB" id="A0A834WWF8"/>
<accession>A0A834WWF8</accession>
<dbReference type="PANTHER" id="PTHR33116:SF70">
    <property type="entry name" value="NON-LTR RETROELEMENT REVERSE TRANSCRIPTASE-LIKE PROTEIN"/>
    <property type="match status" value="1"/>
</dbReference>